<name>A0ABU2YNT5_9FLAO</name>
<sequence>MSINSTTELQFNGFLNTPNLWKKENPLGVNNLELNLNYHCNNLIIKKKNRLGKLAEQFVIHCLKQDDSVKLLAESLQIQQNKTTIGEIDCLFIKKNKPIHLEIVYKFYLYEHTFGNTELKRWIGPNRNDTLIKKLEKLQTKQFPLLYNQNTKPYLQNLGYKADDFLQQLCFKAQLFVPYDLELPKFELLNTDCVQGIYIKRNNLDVFEGCSFYIPTKLDWLLEINPQVNWLSFEEFKKLVEISLKAHRSSLCWIKHSNNNYSKCFVVWW</sequence>
<keyword evidence="2" id="KW-1185">Reference proteome</keyword>
<proteinExistence type="predicted"/>
<dbReference type="InterPro" id="IPR015003">
    <property type="entry name" value="DUF1853"/>
</dbReference>
<dbReference type="EMBL" id="JAVRIA010000009">
    <property type="protein sequence ID" value="MDT0559487.1"/>
    <property type="molecule type" value="Genomic_DNA"/>
</dbReference>
<protein>
    <submittedName>
        <fullName evidence="1">DUF1853 family protein</fullName>
    </submittedName>
</protein>
<reference evidence="1 2" key="1">
    <citation type="submission" date="2023-09" db="EMBL/GenBank/DDBJ databases">
        <authorList>
            <person name="Rey-Velasco X."/>
        </authorList>
    </citation>
    <scope>NUCLEOTIDE SEQUENCE [LARGE SCALE GENOMIC DNA]</scope>
    <source>
        <strain evidence="1 2">W332</strain>
    </source>
</reference>
<dbReference type="Pfam" id="PF08907">
    <property type="entry name" value="DUF1853"/>
    <property type="match status" value="1"/>
</dbReference>
<dbReference type="Proteomes" id="UP001259492">
    <property type="component" value="Unassembled WGS sequence"/>
</dbReference>
<organism evidence="1 2">
    <name type="scientific">Microcosmobacter mediterraneus</name>
    <dbReference type="NCBI Taxonomy" id="3075607"/>
    <lineage>
        <taxon>Bacteria</taxon>
        <taxon>Pseudomonadati</taxon>
        <taxon>Bacteroidota</taxon>
        <taxon>Flavobacteriia</taxon>
        <taxon>Flavobacteriales</taxon>
        <taxon>Flavobacteriaceae</taxon>
        <taxon>Microcosmobacter</taxon>
    </lineage>
</organism>
<accession>A0ABU2YNT5</accession>
<evidence type="ECO:0000313" key="1">
    <source>
        <dbReference type="EMBL" id="MDT0559487.1"/>
    </source>
</evidence>
<evidence type="ECO:0000313" key="2">
    <source>
        <dbReference type="Proteomes" id="UP001259492"/>
    </source>
</evidence>
<comment type="caution">
    <text evidence="1">The sequence shown here is derived from an EMBL/GenBank/DDBJ whole genome shotgun (WGS) entry which is preliminary data.</text>
</comment>
<gene>
    <name evidence="1" type="ORF">RM697_12560</name>
</gene>
<dbReference type="RefSeq" id="WP_311428251.1">
    <property type="nucleotide sequence ID" value="NZ_JAVRIA010000009.1"/>
</dbReference>